<dbReference type="Gene3D" id="3.30.930.10">
    <property type="entry name" value="Bira Bifunctional Protein, Domain 2"/>
    <property type="match status" value="1"/>
</dbReference>
<dbReference type="InterPro" id="IPR045864">
    <property type="entry name" value="aa-tRNA-synth_II/BPL/LPL"/>
</dbReference>
<dbReference type="InterPro" id="IPR004143">
    <property type="entry name" value="BPL_LPL_catalytic"/>
</dbReference>
<evidence type="ECO:0000256" key="2">
    <source>
        <dbReference type="ARBA" id="ARBA00022741"/>
    </source>
</evidence>
<keyword evidence="3" id="KW-0067">ATP-binding</keyword>
<dbReference type="Pfam" id="PF02237">
    <property type="entry name" value="BPL_C"/>
    <property type="match status" value="1"/>
</dbReference>
<dbReference type="InterPro" id="IPR004408">
    <property type="entry name" value="Biotin_CoA_COase_ligase"/>
</dbReference>
<dbReference type="NCBIfam" id="TIGR00121">
    <property type="entry name" value="birA_ligase"/>
    <property type="match status" value="1"/>
</dbReference>
<dbReference type="GO" id="GO:0005524">
    <property type="term" value="F:ATP binding"/>
    <property type="evidence" value="ECO:0007669"/>
    <property type="project" value="UniProtKB-KW"/>
</dbReference>
<dbReference type="EMBL" id="DSTU01000005">
    <property type="protein sequence ID" value="HFJ53912.1"/>
    <property type="molecule type" value="Genomic_DNA"/>
</dbReference>
<evidence type="ECO:0000256" key="5">
    <source>
        <dbReference type="ARBA" id="ARBA00024227"/>
    </source>
</evidence>
<evidence type="ECO:0000313" key="7">
    <source>
        <dbReference type="EMBL" id="HEA87005.1"/>
    </source>
</evidence>
<dbReference type="Gene3D" id="2.30.30.100">
    <property type="match status" value="1"/>
</dbReference>
<comment type="caution">
    <text evidence="7">The sequence shown here is derived from an EMBL/GenBank/DDBJ whole genome shotgun (WGS) entry which is preliminary data.</text>
</comment>
<accession>A0A7C1SJL1</accession>
<dbReference type="PROSITE" id="PS51733">
    <property type="entry name" value="BPL_LPL_CATALYTIC"/>
    <property type="match status" value="1"/>
</dbReference>
<reference evidence="7" key="1">
    <citation type="journal article" date="2020" name="mSystems">
        <title>Genome- and Community-Level Interaction Insights into Carbon Utilization and Element Cycling Functions of Hydrothermarchaeota in Hydrothermal Sediment.</title>
        <authorList>
            <person name="Zhou Z."/>
            <person name="Liu Y."/>
            <person name="Xu W."/>
            <person name="Pan J."/>
            <person name="Luo Z.H."/>
            <person name="Li M."/>
        </authorList>
    </citation>
    <scope>NUCLEOTIDE SEQUENCE [LARGE SCALE GENOMIC DNA]</scope>
    <source>
        <strain evidence="7">SpSt-265</strain>
        <strain evidence="8">SpSt-465</strain>
    </source>
</reference>
<sequence length="254" mass="28502">MAEEQVIASELLARLTRFGRVYLLDTVGSTNDYAFSLAGRKEPAVIVARRQTKGRGRFRRRWFADDDSLIFSLLLFAEPGFPQPAAVTQVAGLALCRAIESGVQTAKPSAMLRWPNDVVINNKKVAGILCEQRGTALVVGVGVNVNQRQLPENLPEAGSLFTVYGQACDKMRLLDLFLEEFFQLLTQMRRGNSQPVWEEIRQRSAIMNHRVEVKTLLRRHLGTVIDIDDEGRIVLRSDSGRLVVLNSGQVRQLR</sequence>
<dbReference type="EC" id="6.3.4.15" evidence="5"/>
<dbReference type="AlphaFoldDB" id="A0A7C1SJL1"/>
<evidence type="ECO:0000259" key="6">
    <source>
        <dbReference type="PROSITE" id="PS51733"/>
    </source>
</evidence>
<evidence type="ECO:0000256" key="1">
    <source>
        <dbReference type="ARBA" id="ARBA00022598"/>
    </source>
</evidence>
<keyword evidence="1 7" id="KW-0436">Ligase</keyword>
<dbReference type="InterPro" id="IPR003142">
    <property type="entry name" value="BPL_C"/>
</dbReference>
<dbReference type="Pfam" id="PF03099">
    <property type="entry name" value="BPL_LplA_LipB"/>
    <property type="match status" value="1"/>
</dbReference>
<evidence type="ECO:0000256" key="4">
    <source>
        <dbReference type="ARBA" id="ARBA00023267"/>
    </source>
</evidence>
<evidence type="ECO:0000313" key="8">
    <source>
        <dbReference type="EMBL" id="HFJ53912.1"/>
    </source>
</evidence>
<dbReference type="InterPro" id="IPR008988">
    <property type="entry name" value="Transcriptional_repressor_C"/>
</dbReference>
<dbReference type="PANTHER" id="PTHR12835">
    <property type="entry name" value="BIOTIN PROTEIN LIGASE"/>
    <property type="match status" value="1"/>
</dbReference>
<protein>
    <recommendedName>
        <fullName evidence="5">biotin--[biotin carboxyl-carrier protein] ligase</fullName>
        <ecNumber evidence="5">6.3.4.15</ecNumber>
    </recommendedName>
</protein>
<dbReference type="GO" id="GO:0004077">
    <property type="term" value="F:biotin--[biotin carboxyl-carrier protein] ligase activity"/>
    <property type="evidence" value="ECO:0007669"/>
    <property type="project" value="UniProtKB-EC"/>
</dbReference>
<feature type="domain" description="BPL/LPL catalytic" evidence="6">
    <location>
        <begin position="7"/>
        <end position="189"/>
    </location>
</feature>
<keyword evidence="2" id="KW-0547">Nucleotide-binding</keyword>
<gene>
    <name evidence="7" type="ORF">ENP94_03235</name>
    <name evidence="8" type="ORF">ENS16_04395</name>
</gene>
<dbReference type="PANTHER" id="PTHR12835:SF5">
    <property type="entry name" value="BIOTIN--PROTEIN LIGASE"/>
    <property type="match status" value="1"/>
</dbReference>
<evidence type="ECO:0000256" key="3">
    <source>
        <dbReference type="ARBA" id="ARBA00022840"/>
    </source>
</evidence>
<proteinExistence type="predicted"/>
<keyword evidence="4" id="KW-0092">Biotin</keyword>
<dbReference type="GO" id="GO:0005737">
    <property type="term" value="C:cytoplasm"/>
    <property type="evidence" value="ECO:0007669"/>
    <property type="project" value="TreeGrafter"/>
</dbReference>
<name>A0A7C1SJL1_UNCW3</name>
<dbReference type="SUPFAM" id="SSF55681">
    <property type="entry name" value="Class II aaRS and biotin synthetases"/>
    <property type="match status" value="1"/>
</dbReference>
<dbReference type="SUPFAM" id="SSF50037">
    <property type="entry name" value="C-terminal domain of transcriptional repressors"/>
    <property type="match status" value="1"/>
</dbReference>
<dbReference type="EMBL" id="DSLG01000004">
    <property type="protein sequence ID" value="HEA87005.1"/>
    <property type="molecule type" value="Genomic_DNA"/>
</dbReference>
<organism evidence="7">
    <name type="scientific">candidate division WOR-3 bacterium</name>
    <dbReference type="NCBI Taxonomy" id="2052148"/>
    <lineage>
        <taxon>Bacteria</taxon>
        <taxon>Bacteria division WOR-3</taxon>
    </lineage>
</organism>